<name>A0A3A9WGT0_9ACTN</name>
<accession>A0A3A9WGT0</accession>
<sequence length="451" mass="48218">MNQRLEALIEEAGISHAGLAHRVNLRGRNVGLDLRYDKTSVSRWLRGQRPRGRTTTLIAEVLSEKLDRTVSLDEIGMAFGRSLASGVGLQFAADVPSAVENACELWLSDADPRGLLFSSTVSVSALIGPSRDWLIWAPDADVARVGGCEVGASDVEAVRATTQALGRLDCRFGAGHGRPIAVHYLNTFVSGLLRGSYSDGVGRTLFAEVAQLTMLAGYMALDVDRPSLAQRYYIQALRMTQMAGDRALGSLVLALGMSRLAPDLGHPREVLQLALVAREGAHGLGAATKSACHAAEARGYALLGDARSCGTAAQRAVAALGDAEQAVRGEGIMAFDRAFLAQELAHCYQDLNQPSESAHWAREALAAHPPHRVRQRVIVSLLLAGAEAERGNPRQASHAATGALELMTGLRSHLCVRYLRDFTRRLRTCGDAAATEEFNALLSDSGIPVQA</sequence>
<evidence type="ECO:0000313" key="2">
    <source>
        <dbReference type="EMBL" id="RKN25929.1"/>
    </source>
</evidence>
<dbReference type="AlphaFoldDB" id="A0A3A9WGT0"/>
<dbReference type="EMBL" id="RBDX01000002">
    <property type="protein sequence ID" value="RKN12020.1"/>
    <property type="molecule type" value="Genomic_DNA"/>
</dbReference>
<protein>
    <submittedName>
        <fullName evidence="1">Transcriptional regulator</fullName>
    </submittedName>
</protein>
<evidence type="ECO:0000313" key="4">
    <source>
        <dbReference type="Proteomes" id="UP000275024"/>
    </source>
</evidence>
<evidence type="ECO:0000313" key="3">
    <source>
        <dbReference type="Proteomes" id="UP000268652"/>
    </source>
</evidence>
<keyword evidence="3" id="KW-1185">Reference proteome</keyword>
<comment type="caution">
    <text evidence="1">The sequence shown here is derived from an EMBL/GenBank/DDBJ whole genome shotgun (WGS) entry which is preliminary data.</text>
</comment>
<organism evidence="1 4">
    <name type="scientific">Streptomyces radicis</name>
    <dbReference type="NCBI Taxonomy" id="1750517"/>
    <lineage>
        <taxon>Bacteria</taxon>
        <taxon>Bacillati</taxon>
        <taxon>Actinomycetota</taxon>
        <taxon>Actinomycetes</taxon>
        <taxon>Kitasatosporales</taxon>
        <taxon>Streptomycetaceae</taxon>
        <taxon>Streptomyces</taxon>
    </lineage>
</organism>
<dbReference type="EMBL" id="RBDY01000003">
    <property type="protein sequence ID" value="RKN25929.1"/>
    <property type="molecule type" value="Genomic_DNA"/>
</dbReference>
<dbReference type="Proteomes" id="UP000268652">
    <property type="component" value="Unassembled WGS sequence"/>
</dbReference>
<reference evidence="3 4" key="1">
    <citation type="submission" date="2018-09" db="EMBL/GenBank/DDBJ databases">
        <title>Streptomyces sp. nov. DS1-2, an endophytic actinomycete isolated from roots of Dendrobium scabrilingue.</title>
        <authorList>
            <person name="Kuncharoen N."/>
            <person name="Kudo T."/>
            <person name="Ohkuma M."/>
            <person name="Yuki M."/>
            <person name="Tanasupawat S."/>
        </authorList>
    </citation>
    <scope>NUCLEOTIDE SEQUENCE [LARGE SCALE GENOMIC DNA]</scope>
    <source>
        <strain evidence="1 4">AZ1-7</strain>
        <strain evidence="2 3">DS1-2</strain>
    </source>
</reference>
<evidence type="ECO:0000313" key="1">
    <source>
        <dbReference type="EMBL" id="RKN12020.1"/>
    </source>
</evidence>
<gene>
    <name evidence="2" type="ORF">D7318_06755</name>
    <name evidence="1" type="ORF">D7319_03725</name>
</gene>
<proteinExistence type="predicted"/>
<dbReference type="Proteomes" id="UP000275024">
    <property type="component" value="Unassembled WGS sequence"/>
</dbReference>